<dbReference type="AlphaFoldDB" id="A0A1L0CGC5"/>
<feature type="domain" description="RNB" evidence="1">
    <location>
        <begin position="439"/>
        <end position="754"/>
    </location>
</feature>
<sequence>MSLFRANKILLNKGSTNNVLSQFFAWQKSHLLKPEIFIHFVKFVEFYKLHFLDKSSNDLIKNTEFFDKYFVNPIIKSNETSKLVEKALKEKNSEFLSKLTHDSKTSLCEPSQLYKYLINKSHFDDSNRLVFDITNMNKSYYQIGDVIVLNNKNNNILIDSLNLAVIIKLPSKDDLNMVCISTTEDIMSISKNNVLFRMDNVFNFMDNSAAPTSLFSNLYRKTSTLNKSLNPDTLFHHIPKLFMEVLELLKRDLKQELMTKKTEVSAIIDDILRYNTDLTLTELYIKVVDELNILNPDAPYSTDPKEVCCSVYVAMIYYLIENNYQMCINMLGMPYFNLNKARDLRLTNPDFNILDINTITNDYIESVDLAKLINKYKEEGLQPGEINLYDVLSKDALVHESEHVVRHDPNVDMLKNMFNNVQITPSKYKAKTKYMAPAKVDEPSKGEESAIYAIDSDTTVEVDDGLSLEYLHDNKFKVNCYISAVSDFFLKDNLNKKEKLLLENIYARNSSLYYLSKVDKMICVDAINDFYSLSANNGNSPVLKFSVIISKKSDGYSVEKDTFEISKTNSYEGLKRVTYEEVDALITANLKESSVLRDLYDISNYLRIDRKSSRFHKSLDFNNQNTLQVKNSGSNLMIDVVNEEMKSQVLVSEFMLLFNHLTAYYCSQKKIPIIYRSCPPSLGLENNSQRIDGKFLTYTANPKYAKFITPESYYTMEPSPHYSTGFEFYTHITSPLRRLPDLLNTLIIMKHLADKPLTNEELRKLKVVFEQDICVGSQKTKKFNKYLQKYYLLKALKNDEAYLKKLLKQGGILTTSTFGNSKQSDLSQKDELLPIQNVNIVKETVNIYKSTLKKDQKKFDSLDKVYVVFKGCIVADLEIDSKIKSKYSEGQLCNNLVLNSLDPIKLQFSVKLK</sequence>
<proteinExistence type="predicted"/>
<dbReference type="GO" id="GO:0000175">
    <property type="term" value="F:3'-5'-RNA exonuclease activity"/>
    <property type="evidence" value="ECO:0007669"/>
    <property type="project" value="TreeGrafter"/>
</dbReference>
<dbReference type="OrthoDB" id="2285229at2759"/>
<dbReference type="InterPro" id="IPR012340">
    <property type="entry name" value="NA-bd_OB-fold"/>
</dbReference>
<dbReference type="Pfam" id="PF00773">
    <property type="entry name" value="RNB"/>
    <property type="match status" value="1"/>
</dbReference>
<gene>
    <name evidence="2" type="ORF">HGUI_00005</name>
</gene>
<accession>A0A1L0CGC5</accession>
<dbReference type="Proteomes" id="UP000183365">
    <property type="component" value="Unassembled WGS sequence"/>
</dbReference>
<dbReference type="PANTHER" id="PTHR23355:SF59">
    <property type="entry name" value="EXORIBONUCLEASE II, MITOCHONDRIAL"/>
    <property type="match status" value="1"/>
</dbReference>
<dbReference type="InterPro" id="IPR001900">
    <property type="entry name" value="RNase_II/R"/>
</dbReference>
<keyword evidence="3" id="KW-1185">Reference proteome</keyword>
<organism evidence="2 3">
    <name type="scientific">Hanseniaspora guilliermondii</name>
    <dbReference type="NCBI Taxonomy" id="56406"/>
    <lineage>
        <taxon>Eukaryota</taxon>
        <taxon>Fungi</taxon>
        <taxon>Dikarya</taxon>
        <taxon>Ascomycota</taxon>
        <taxon>Saccharomycotina</taxon>
        <taxon>Saccharomycetes</taxon>
        <taxon>Saccharomycodales</taxon>
        <taxon>Saccharomycodaceae</taxon>
        <taxon>Hanseniaspora</taxon>
    </lineage>
</organism>
<dbReference type="EMBL" id="FQNF01000001">
    <property type="protein sequence ID" value="SGZ37805.1"/>
    <property type="molecule type" value="Genomic_DNA"/>
</dbReference>
<protein>
    <recommendedName>
        <fullName evidence="1">RNB domain-containing protein</fullName>
    </recommendedName>
</protein>
<dbReference type="SUPFAM" id="SSF50249">
    <property type="entry name" value="Nucleic acid-binding proteins"/>
    <property type="match status" value="1"/>
</dbReference>
<dbReference type="GO" id="GO:0003723">
    <property type="term" value="F:RNA binding"/>
    <property type="evidence" value="ECO:0007669"/>
    <property type="project" value="InterPro"/>
</dbReference>
<dbReference type="GO" id="GO:0006402">
    <property type="term" value="P:mRNA catabolic process"/>
    <property type="evidence" value="ECO:0007669"/>
    <property type="project" value="TreeGrafter"/>
</dbReference>
<dbReference type="InterPro" id="IPR050180">
    <property type="entry name" value="RNR_Ribonuclease"/>
</dbReference>
<dbReference type="PANTHER" id="PTHR23355">
    <property type="entry name" value="RIBONUCLEASE"/>
    <property type="match status" value="1"/>
</dbReference>
<dbReference type="SMART" id="SM00955">
    <property type="entry name" value="RNB"/>
    <property type="match status" value="1"/>
</dbReference>
<evidence type="ECO:0000313" key="2">
    <source>
        <dbReference type="EMBL" id="SGZ37805.1"/>
    </source>
</evidence>
<dbReference type="GO" id="GO:0000932">
    <property type="term" value="C:P-body"/>
    <property type="evidence" value="ECO:0007669"/>
    <property type="project" value="TreeGrafter"/>
</dbReference>
<reference evidence="3" key="1">
    <citation type="submission" date="2016-11" db="EMBL/GenBank/DDBJ databases">
        <authorList>
            <person name="Guldener U."/>
        </authorList>
    </citation>
    <scope>NUCLEOTIDE SEQUENCE [LARGE SCALE GENOMIC DNA]</scope>
</reference>
<dbReference type="VEuPathDB" id="FungiDB:HGUI_00005"/>
<evidence type="ECO:0000313" key="3">
    <source>
        <dbReference type="Proteomes" id="UP000183365"/>
    </source>
</evidence>
<evidence type="ECO:0000259" key="1">
    <source>
        <dbReference type="SMART" id="SM00955"/>
    </source>
</evidence>
<name>A0A1L0CGC5_9ASCO</name>